<evidence type="ECO:0000256" key="1">
    <source>
        <dbReference type="ARBA" id="ARBA00022679"/>
    </source>
</evidence>
<dbReference type="InterPro" id="IPR050482">
    <property type="entry name" value="Sensor_HK_TwoCompSys"/>
</dbReference>
<evidence type="ECO:0000259" key="4">
    <source>
        <dbReference type="SMART" id="SM00065"/>
    </source>
</evidence>
<dbReference type="EMBL" id="FOUY01000065">
    <property type="protein sequence ID" value="SFO47681.1"/>
    <property type="molecule type" value="Genomic_DNA"/>
</dbReference>
<dbReference type="AlphaFoldDB" id="A0A1I5HIJ4"/>
<dbReference type="Pfam" id="PF13185">
    <property type="entry name" value="GAF_2"/>
    <property type="match status" value="1"/>
</dbReference>
<dbReference type="GO" id="GO:0000160">
    <property type="term" value="P:phosphorelay signal transduction system"/>
    <property type="evidence" value="ECO:0007669"/>
    <property type="project" value="UniProtKB-KW"/>
</dbReference>
<dbReference type="SUPFAM" id="SSF55781">
    <property type="entry name" value="GAF domain-like"/>
    <property type="match status" value="1"/>
</dbReference>
<name>A0A1I5HIJ4_PSUAM</name>
<dbReference type="PANTHER" id="PTHR24421:SF61">
    <property type="entry name" value="OXYGEN SENSOR HISTIDINE KINASE NREB"/>
    <property type="match status" value="1"/>
</dbReference>
<keyword evidence="1" id="KW-0808">Transferase</keyword>
<keyword evidence="3" id="KW-0902">Two-component regulatory system</keyword>
<keyword evidence="6" id="KW-1185">Reference proteome</keyword>
<dbReference type="SMART" id="SM00065">
    <property type="entry name" value="GAF"/>
    <property type="match status" value="1"/>
</dbReference>
<proteinExistence type="predicted"/>
<dbReference type="InterPro" id="IPR036890">
    <property type="entry name" value="HATPase_C_sf"/>
</dbReference>
<dbReference type="Gene3D" id="3.30.450.40">
    <property type="match status" value="1"/>
</dbReference>
<dbReference type="Gene3D" id="3.30.565.10">
    <property type="entry name" value="Histidine kinase-like ATPase, C-terminal domain"/>
    <property type="match status" value="1"/>
</dbReference>
<dbReference type="GO" id="GO:0016301">
    <property type="term" value="F:kinase activity"/>
    <property type="evidence" value="ECO:0007669"/>
    <property type="project" value="UniProtKB-KW"/>
</dbReference>
<dbReference type="PANTHER" id="PTHR24421">
    <property type="entry name" value="NITRATE/NITRITE SENSOR PROTEIN NARX-RELATED"/>
    <property type="match status" value="1"/>
</dbReference>
<sequence>MEYVVDGGGSRAIHDALGPVLEEVRVLLAADMGLVLYRPRRRSDELMALASAAVDPAAAFLANEPVTTSRPLPGRKPRVVVELEVRSAMRELRARFATALVIPWRDASGIGTVLVGQTGGRAPTPWGEDPTARSELGRLVAATVRSGRETGSRQVDRELREAARRVAEAAVEATDVRAAIAAVLDAAHLLVGSEVAYLSLPDGGPDTFAFDQMLGIRTPDFRHVRVHHGQGLGGLARAMQRPVRSANYAEDERLHAAPVTITRGEGIVSAMAAPITVDDHVAGVLYVGDRQMRAFTQVDEDLLAEFTDHAALGLRRRLAENQRADALERRIREDVAYNLHDTVVRGLITIGFRAEQARYAVGTSEVAADLATIAEAAESCLGQLRGELGSLLSRGDIGGVRASEVLEQILTAPQGRLSRSPELDGEDIELARASAEALVRVGLEAVTNAERHSGGHHVIIRLVPGSLTSRLLVVDDGAGRVETGGGSGGPTTDHPHLGLQAMRAAVERVHGRLAVHKADPLGIEVHAAVPTWPGPERISS</sequence>
<reference evidence="5 6" key="1">
    <citation type="submission" date="2016-10" db="EMBL/GenBank/DDBJ databases">
        <authorList>
            <person name="de Groot N.N."/>
        </authorList>
    </citation>
    <scope>NUCLEOTIDE SEQUENCE [LARGE SCALE GENOMIC DNA]</scope>
    <source>
        <strain evidence="5 6">CGMCC 4.1877</strain>
    </source>
</reference>
<dbReference type="STRING" id="260086.SAMN05216207_106516"/>
<evidence type="ECO:0000256" key="3">
    <source>
        <dbReference type="ARBA" id="ARBA00023012"/>
    </source>
</evidence>
<dbReference type="SUPFAM" id="SSF55874">
    <property type="entry name" value="ATPase domain of HSP90 chaperone/DNA topoisomerase II/histidine kinase"/>
    <property type="match status" value="1"/>
</dbReference>
<gene>
    <name evidence="5" type="ORF">SAMN05216207_106516</name>
</gene>
<dbReference type="RefSeq" id="WP_177238820.1">
    <property type="nucleotide sequence ID" value="NZ_FOUY01000065.1"/>
</dbReference>
<organism evidence="5 6">
    <name type="scientific">Pseudonocardia ammonioxydans</name>
    <dbReference type="NCBI Taxonomy" id="260086"/>
    <lineage>
        <taxon>Bacteria</taxon>
        <taxon>Bacillati</taxon>
        <taxon>Actinomycetota</taxon>
        <taxon>Actinomycetes</taxon>
        <taxon>Pseudonocardiales</taxon>
        <taxon>Pseudonocardiaceae</taxon>
        <taxon>Pseudonocardia</taxon>
    </lineage>
</organism>
<accession>A0A1I5HIJ4</accession>
<dbReference type="InterPro" id="IPR029016">
    <property type="entry name" value="GAF-like_dom_sf"/>
</dbReference>
<dbReference type="InterPro" id="IPR003018">
    <property type="entry name" value="GAF"/>
</dbReference>
<evidence type="ECO:0000313" key="6">
    <source>
        <dbReference type="Proteomes" id="UP000199614"/>
    </source>
</evidence>
<feature type="domain" description="GAF" evidence="4">
    <location>
        <begin position="175"/>
        <end position="324"/>
    </location>
</feature>
<dbReference type="Proteomes" id="UP000199614">
    <property type="component" value="Unassembled WGS sequence"/>
</dbReference>
<protein>
    <submittedName>
        <fullName evidence="5">Histidine kinase</fullName>
    </submittedName>
</protein>
<evidence type="ECO:0000256" key="2">
    <source>
        <dbReference type="ARBA" id="ARBA00022777"/>
    </source>
</evidence>
<evidence type="ECO:0000313" key="5">
    <source>
        <dbReference type="EMBL" id="SFO47681.1"/>
    </source>
</evidence>
<keyword evidence="2 5" id="KW-0418">Kinase</keyword>
<dbReference type="Gene3D" id="1.20.5.1930">
    <property type="match status" value="1"/>
</dbReference>